<comment type="caution">
    <text evidence="5">The sequence shown here is derived from an EMBL/GenBank/DDBJ whole genome shotgun (WGS) entry which is preliminary data.</text>
</comment>
<dbReference type="InterPro" id="IPR003593">
    <property type="entry name" value="AAA+_ATPase"/>
</dbReference>
<dbReference type="Gene3D" id="3.40.50.300">
    <property type="entry name" value="P-loop containing nucleotide triphosphate hydrolases"/>
    <property type="match status" value="2"/>
</dbReference>
<keyword evidence="2 5" id="KW-0067">ATP-binding</keyword>
<keyword evidence="1" id="KW-0547">Nucleotide-binding</keyword>
<proteinExistence type="predicted"/>
<dbReference type="InterPro" id="IPR027417">
    <property type="entry name" value="P-loop_NTPase"/>
</dbReference>
<organism evidence="5 6">
    <name type="scientific">Paracholeplasma vituli</name>
    <dbReference type="NCBI Taxonomy" id="69473"/>
    <lineage>
        <taxon>Bacteria</taxon>
        <taxon>Bacillati</taxon>
        <taxon>Mycoplasmatota</taxon>
        <taxon>Mollicutes</taxon>
        <taxon>Acholeplasmatales</taxon>
        <taxon>Acholeplasmataceae</taxon>
        <taxon>Paracholeplasma</taxon>
    </lineage>
</organism>
<dbReference type="GO" id="GO:0005524">
    <property type="term" value="F:ATP binding"/>
    <property type="evidence" value="ECO:0007669"/>
    <property type="project" value="UniProtKB-KW"/>
</dbReference>
<dbReference type="CDD" id="cd03221">
    <property type="entry name" value="ABCF_EF-3"/>
    <property type="match status" value="2"/>
</dbReference>
<evidence type="ECO:0000256" key="3">
    <source>
        <dbReference type="SAM" id="Coils"/>
    </source>
</evidence>
<dbReference type="PANTHER" id="PTHR42855:SF2">
    <property type="entry name" value="DRUG RESISTANCE ABC TRANSPORTER,ATP-BINDING PROTEIN"/>
    <property type="match status" value="1"/>
</dbReference>
<keyword evidence="3" id="KW-0175">Coiled coil</keyword>
<dbReference type="RefSeq" id="WP_262095853.1">
    <property type="nucleotide sequence ID" value="NZ_JAOEGN010000004.1"/>
</dbReference>
<reference evidence="6" key="1">
    <citation type="submission" date="2023-07" db="EMBL/GenBank/DDBJ databases">
        <title>Novel Mycoplasma species identified in domestic and wild animals.</title>
        <authorList>
            <person name="Volokhov D.V."/>
            <person name="Furtak V.A."/>
            <person name="Zagorodnyaya T.A."/>
        </authorList>
    </citation>
    <scope>NUCLEOTIDE SEQUENCE [LARGE SCALE GENOMIC DNA]</scope>
    <source>
        <strain evidence="6">92-19</strain>
    </source>
</reference>
<dbReference type="Proteomes" id="UP001209076">
    <property type="component" value="Unassembled WGS sequence"/>
</dbReference>
<dbReference type="EMBL" id="JAOEGN010000004">
    <property type="protein sequence ID" value="MCU0104610.1"/>
    <property type="molecule type" value="Genomic_DNA"/>
</dbReference>
<feature type="coiled-coil region" evidence="3">
    <location>
        <begin position="247"/>
        <end position="275"/>
    </location>
</feature>
<dbReference type="Pfam" id="PF00005">
    <property type="entry name" value="ABC_tran"/>
    <property type="match status" value="2"/>
</dbReference>
<dbReference type="SUPFAM" id="SSF52540">
    <property type="entry name" value="P-loop containing nucleoside triphosphate hydrolases"/>
    <property type="match status" value="2"/>
</dbReference>
<name>A0ABT2PUI9_9MOLU</name>
<dbReference type="InterPro" id="IPR051309">
    <property type="entry name" value="ABCF_ATPase"/>
</dbReference>
<dbReference type="PROSITE" id="PS50893">
    <property type="entry name" value="ABC_TRANSPORTER_2"/>
    <property type="match status" value="2"/>
</dbReference>
<dbReference type="PANTHER" id="PTHR42855">
    <property type="entry name" value="ABC TRANSPORTER ATP-BINDING SUBUNIT"/>
    <property type="match status" value="1"/>
</dbReference>
<dbReference type="InterPro" id="IPR032781">
    <property type="entry name" value="ABC_tran_Xtn"/>
</dbReference>
<feature type="domain" description="ABC transporter" evidence="4">
    <location>
        <begin position="2"/>
        <end position="259"/>
    </location>
</feature>
<dbReference type="SMART" id="SM00382">
    <property type="entry name" value="AAA"/>
    <property type="match status" value="2"/>
</dbReference>
<evidence type="ECO:0000256" key="1">
    <source>
        <dbReference type="ARBA" id="ARBA00022741"/>
    </source>
</evidence>
<evidence type="ECO:0000259" key="4">
    <source>
        <dbReference type="PROSITE" id="PS50893"/>
    </source>
</evidence>
<keyword evidence="6" id="KW-1185">Reference proteome</keyword>
<protein>
    <submittedName>
        <fullName evidence="5">ATP-binding cassette domain-containing protein</fullName>
    </submittedName>
</protein>
<evidence type="ECO:0000313" key="5">
    <source>
        <dbReference type="EMBL" id="MCU0104610.1"/>
    </source>
</evidence>
<accession>A0ABT2PUI9</accession>
<dbReference type="Pfam" id="PF12848">
    <property type="entry name" value="ABC_tran_Xtn"/>
    <property type="match status" value="1"/>
</dbReference>
<sequence length="539" mass="61415">MITVSNLSLVFPDKKLFEDVNIKFTAGNCYGVIGANGAGKSTFLKILAGEKDSTKGEVIIDKGKRLATLKQNHNAYDDFTVMETVIMGHKELYDIMKQKEVLYSKTDFTEEEGFLLADLEVRFAELDGWNAEVEVEKLLNGLNVPQSDFYAMMSDVLPKNKVKVLLAQALFGNPDILLLDEPTNHLDFEAIHWLEEFLINYDNTVITVSHDRHFLNNVCTHMVDIDYYQAKLYPGNYDFWMESSQLIQKLMNDRNKKKEERMEELKAFIARFSANLSKSRQATSRKKSLEKIQLEDIVPSLRKYPFIGFDIEKQLGKDVIEVENINYTYEGKTLLKNVSFVMTRGDKVALLGENDLAKTALLRILAGELEPDSGSIKWGQTVQKAYFPADNEPYFQSNMNLIDWLRRFSKDPAESYIRGFLGRMLFTGDQPLKEVKYLSGGEKMRCMFSKLMMSNANTLIVDSPTNHLDLESIEAVNNGLSNYQGAIILSSHDHRLLDTVCNKIVEIGDLGSMMYQGTLDEYISNPNLKERQKALYSAK</sequence>
<evidence type="ECO:0000313" key="6">
    <source>
        <dbReference type="Proteomes" id="UP001209076"/>
    </source>
</evidence>
<gene>
    <name evidence="5" type="ORF">N7603_02955</name>
</gene>
<dbReference type="InterPro" id="IPR003439">
    <property type="entry name" value="ABC_transporter-like_ATP-bd"/>
</dbReference>
<feature type="domain" description="ABC transporter" evidence="4">
    <location>
        <begin position="320"/>
        <end position="535"/>
    </location>
</feature>
<evidence type="ECO:0000256" key="2">
    <source>
        <dbReference type="ARBA" id="ARBA00022840"/>
    </source>
</evidence>